<accession>A0A8E2ET33</accession>
<proteinExistence type="predicted"/>
<name>A0A8E2ET33_9PEZI</name>
<evidence type="ECO:0000313" key="1">
    <source>
        <dbReference type="EMBL" id="OCL04178.1"/>
    </source>
</evidence>
<organism evidence="1 2">
    <name type="scientific">Glonium stellatum</name>
    <dbReference type="NCBI Taxonomy" id="574774"/>
    <lineage>
        <taxon>Eukaryota</taxon>
        <taxon>Fungi</taxon>
        <taxon>Dikarya</taxon>
        <taxon>Ascomycota</taxon>
        <taxon>Pezizomycotina</taxon>
        <taxon>Dothideomycetes</taxon>
        <taxon>Pleosporomycetidae</taxon>
        <taxon>Gloniales</taxon>
        <taxon>Gloniaceae</taxon>
        <taxon>Glonium</taxon>
    </lineage>
</organism>
<dbReference type="AlphaFoldDB" id="A0A8E2ET33"/>
<evidence type="ECO:0000313" key="2">
    <source>
        <dbReference type="Proteomes" id="UP000250140"/>
    </source>
</evidence>
<dbReference type="Proteomes" id="UP000250140">
    <property type="component" value="Unassembled WGS sequence"/>
</dbReference>
<sequence>MTHIPWTNNDNIDPVNSNLDVVVNLDTNDSTIILVHPVPASRFIGTTTEDLLRIRQHLLANPELKSITHQGGGFYVRPEIMVRSLHRGLDVFANDSYRVRRRSQSLLTTPNRLRRHPQLEIGTLQLGCMLPLLPPNEGLRDTLPLPYTSPNTSFKLHTYRESCALMVSCPDSFVPNNPPQPHLEQAIVVEEQDYPPRQAPHHPPRPFLHEVVRPA</sequence>
<dbReference type="EMBL" id="KV750581">
    <property type="protein sequence ID" value="OCL04178.1"/>
    <property type="molecule type" value="Genomic_DNA"/>
</dbReference>
<reference evidence="1 2" key="1">
    <citation type="journal article" date="2016" name="Nat. Commun.">
        <title>Ectomycorrhizal ecology is imprinted in the genome of the dominant symbiotic fungus Cenococcum geophilum.</title>
        <authorList>
            <consortium name="DOE Joint Genome Institute"/>
            <person name="Peter M."/>
            <person name="Kohler A."/>
            <person name="Ohm R.A."/>
            <person name="Kuo A."/>
            <person name="Krutzmann J."/>
            <person name="Morin E."/>
            <person name="Arend M."/>
            <person name="Barry K.W."/>
            <person name="Binder M."/>
            <person name="Choi C."/>
            <person name="Clum A."/>
            <person name="Copeland A."/>
            <person name="Grisel N."/>
            <person name="Haridas S."/>
            <person name="Kipfer T."/>
            <person name="LaButti K."/>
            <person name="Lindquist E."/>
            <person name="Lipzen A."/>
            <person name="Maire R."/>
            <person name="Meier B."/>
            <person name="Mihaltcheva S."/>
            <person name="Molinier V."/>
            <person name="Murat C."/>
            <person name="Poggeler S."/>
            <person name="Quandt C.A."/>
            <person name="Sperisen C."/>
            <person name="Tritt A."/>
            <person name="Tisserant E."/>
            <person name="Crous P.W."/>
            <person name="Henrissat B."/>
            <person name="Nehls U."/>
            <person name="Egli S."/>
            <person name="Spatafora J.W."/>
            <person name="Grigoriev I.V."/>
            <person name="Martin F.M."/>
        </authorList>
    </citation>
    <scope>NUCLEOTIDE SEQUENCE [LARGE SCALE GENOMIC DNA]</scope>
    <source>
        <strain evidence="1 2">CBS 207.34</strain>
    </source>
</reference>
<protein>
    <submittedName>
        <fullName evidence="1">Uncharacterized protein</fullName>
    </submittedName>
</protein>
<keyword evidence="2" id="KW-1185">Reference proteome</keyword>
<gene>
    <name evidence="1" type="ORF">AOQ84DRAFT_226296</name>
</gene>